<evidence type="ECO:0000313" key="4">
    <source>
        <dbReference type="EMBL" id="CAL4137944.1"/>
    </source>
</evidence>
<evidence type="ECO:0000259" key="3">
    <source>
        <dbReference type="PROSITE" id="PS50157"/>
    </source>
</evidence>
<feature type="compositionally biased region" description="Basic and acidic residues" evidence="2">
    <location>
        <begin position="207"/>
        <end position="216"/>
    </location>
</feature>
<feature type="compositionally biased region" description="Low complexity" evidence="2">
    <location>
        <begin position="446"/>
        <end position="460"/>
    </location>
</feature>
<feature type="region of interest" description="Disordered" evidence="2">
    <location>
        <begin position="402"/>
        <end position="506"/>
    </location>
</feature>
<dbReference type="InterPro" id="IPR013087">
    <property type="entry name" value="Znf_C2H2_type"/>
</dbReference>
<dbReference type="InterPro" id="IPR036236">
    <property type="entry name" value="Znf_C2H2_sf"/>
</dbReference>
<dbReference type="EMBL" id="CAXKWB010030596">
    <property type="protein sequence ID" value="CAL4137944.1"/>
    <property type="molecule type" value="Genomic_DNA"/>
</dbReference>
<dbReference type="PANTHER" id="PTHR21020">
    <property type="entry name" value="ZINC FINGER PROTEIN 800"/>
    <property type="match status" value="1"/>
</dbReference>
<dbReference type="AlphaFoldDB" id="A0AAV2RSX0"/>
<dbReference type="SMART" id="SM00355">
    <property type="entry name" value="ZnF_C2H2"/>
    <property type="match status" value="4"/>
</dbReference>
<feature type="domain" description="C2H2-type" evidence="3">
    <location>
        <begin position="328"/>
        <end position="356"/>
    </location>
</feature>
<dbReference type="Proteomes" id="UP001497623">
    <property type="component" value="Unassembled WGS sequence"/>
</dbReference>
<evidence type="ECO:0000313" key="5">
    <source>
        <dbReference type="Proteomes" id="UP001497623"/>
    </source>
</evidence>
<dbReference type="PROSITE" id="PS00028">
    <property type="entry name" value="ZINC_FINGER_C2H2_1"/>
    <property type="match status" value="3"/>
</dbReference>
<dbReference type="Gene3D" id="3.30.160.60">
    <property type="entry name" value="Classic Zinc Finger"/>
    <property type="match status" value="1"/>
</dbReference>
<comment type="caution">
    <text evidence="4">The sequence shown here is derived from an EMBL/GenBank/DDBJ whole genome shotgun (WGS) entry which is preliminary data.</text>
</comment>
<gene>
    <name evidence="4" type="ORF">MNOR_LOCUS28148</name>
</gene>
<dbReference type="PROSITE" id="PS50157">
    <property type="entry name" value="ZINC_FINGER_C2H2_2"/>
    <property type="match status" value="2"/>
</dbReference>
<evidence type="ECO:0000256" key="2">
    <source>
        <dbReference type="SAM" id="MobiDB-lite"/>
    </source>
</evidence>
<organism evidence="4 5">
    <name type="scientific">Meganyctiphanes norvegica</name>
    <name type="common">Northern krill</name>
    <name type="synonym">Thysanopoda norvegica</name>
    <dbReference type="NCBI Taxonomy" id="48144"/>
    <lineage>
        <taxon>Eukaryota</taxon>
        <taxon>Metazoa</taxon>
        <taxon>Ecdysozoa</taxon>
        <taxon>Arthropoda</taxon>
        <taxon>Crustacea</taxon>
        <taxon>Multicrustacea</taxon>
        <taxon>Malacostraca</taxon>
        <taxon>Eumalacostraca</taxon>
        <taxon>Eucarida</taxon>
        <taxon>Euphausiacea</taxon>
        <taxon>Euphausiidae</taxon>
        <taxon>Meganyctiphanes</taxon>
    </lineage>
</organism>
<feature type="region of interest" description="Disordered" evidence="2">
    <location>
        <begin position="1"/>
        <end position="58"/>
    </location>
</feature>
<keyword evidence="1" id="KW-0862">Zinc</keyword>
<feature type="compositionally biased region" description="Polar residues" evidence="2">
    <location>
        <begin position="25"/>
        <end position="53"/>
    </location>
</feature>
<keyword evidence="1" id="KW-0863">Zinc-finger</keyword>
<name>A0AAV2RSX0_MEGNR</name>
<feature type="compositionally biased region" description="Basic and acidic residues" evidence="2">
    <location>
        <begin position="483"/>
        <end position="496"/>
    </location>
</feature>
<feature type="compositionally biased region" description="Polar residues" evidence="2">
    <location>
        <begin position="217"/>
        <end position="237"/>
    </location>
</feature>
<feature type="domain" description="C2H2-type" evidence="3">
    <location>
        <begin position="358"/>
        <end position="386"/>
    </location>
</feature>
<feature type="region of interest" description="Disordered" evidence="2">
    <location>
        <begin position="202"/>
        <end position="237"/>
    </location>
</feature>
<feature type="compositionally biased region" description="Acidic residues" evidence="2">
    <location>
        <begin position="419"/>
        <end position="433"/>
    </location>
</feature>
<feature type="compositionally biased region" description="Acidic residues" evidence="2">
    <location>
        <begin position="461"/>
        <end position="481"/>
    </location>
</feature>
<dbReference type="SUPFAM" id="SSF57667">
    <property type="entry name" value="beta-beta-alpha zinc fingers"/>
    <property type="match status" value="1"/>
</dbReference>
<keyword evidence="1" id="KW-0479">Metal-binding</keyword>
<dbReference type="PANTHER" id="PTHR21020:SF0">
    <property type="entry name" value="ZINC FINGER PROTEIN 800"/>
    <property type="match status" value="1"/>
</dbReference>
<dbReference type="GO" id="GO:0008270">
    <property type="term" value="F:zinc ion binding"/>
    <property type="evidence" value="ECO:0007669"/>
    <property type="project" value="UniProtKB-KW"/>
</dbReference>
<proteinExistence type="predicted"/>
<reference evidence="4 5" key="1">
    <citation type="submission" date="2024-05" db="EMBL/GenBank/DDBJ databases">
        <authorList>
            <person name="Wallberg A."/>
        </authorList>
    </citation>
    <scope>NUCLEOTIDE SEQUENCE [LARGE SCALE GENOMIC DNA]</scope>
</reference>
<feature type="non-terminal residue" evidence="4">
    <location>
        <position position="1"/>
    </location>
</feature>
<sequence>VGKPGSSVNSKASNNVSASYGTAGANKQKNSELGSNSYNNTTIDKTSSQTKFSSQDDDNGKENANLFDLLSDPDFSILKRPINSSASSNASSIARLLVTGTKEVQNMLLNECEIIFECKVCRNLFRSIVNFLAHKRIYCRVNYTEVKSAFHKDDLCGLTTQSSTVVVEPEPPPESAAHKETWATSDNNFSWRSRNRRRRIDNIADTLSRKNKEKVESSPTSASDKGSSQYHQRIGNVTSERGKLTRECFVTLENISGVSNAVYQSYSPPDTIASSADYEATYTKIRQQQKGQTVEIGKSGKAIPLSSEDVDALEVKKLEEKVSPIKQHICGQCHQQFATAKTLGVHQRSVHNNERTIFPCPICETKFLSMWAAVKHLHRYHKKSKPQRERLRKVIRRNSYKKVLSEAEEGAVQKAAEDMEKEEEEEEEEEEAEAETKSSDSEMPIDTTQTDDSQETTCENIDIEDGDDNNKDDEDGDDNNVEDMSKQQEMDKEYNSDKNSPVKGCGRSKRGIRWMCNVCSKKFLSRSTCLAHVATHITCNFEPQAVEVPEEEEFMDVQSTSYREQVSLNA</sequence>
<feature type="compositionally biased region" description="Low complexity" evidence="2">
    <location>
        <begin position="1"/>
        <end position="19"/>
    </location>
</feature>
<accession>A0AAV2RSX0</accession>
<keyword evidence="5" id="KW-1185">Reference proteome</keyword>
<evidence type="ECO:0000256" key="1">
    <source>
        <dbReference type="PROSITE-ProRule" id="PRU00042"/>
    </source>
</evidence>
<protein>
    <recommendedName>
        <fullName evidence="3">C2H2-type domain-containing protein</fullName>
    </recommendedName>
</protein>
<dbReference type="InterPro" id="IPR039149">
    <property type="entry name" value="ZNF800"/>
</dbReference>